<reference evidence="6" key="2">
    <citation type="submission" date="2025-08" db="UniProtKB">
        <authorList>
            <consortium name="RefSeq"/>
        </authorList>
    </citation>
    <scope>IDENTIFICATION</scope>
    <source>
        <tissue evidence="6">Leaf</tissue>
    </source>
</reference>
<feature type="domain" description="ATP-cone" evidence="4">
    <location>
        <begin position="1"/>
        <end position="76"/>
    </location>
</feature>
<proteinExistence type="predicted"/>
<dbReference type="SUPFAM" id="SSF48168">
    <property type="entry name" value="R1 subunit of ribonucleotide reductase, N-terminal domain"/>
    <property type="match status" value="1"/>
</dbReference>
<reference evidence="5" key="1">
    <citation type="journal article" date="2021" name="Nat. Commun.">
        <title>Genomic analyses provide insights into spinach domestication and the genetic basis of agronomic traits.</title>
        <authorList>
            <person name="Cai X."/>
            <person name="Sun X."/>
            <person name="Xu C."/>
            <person name="Sun H."/>
            <person name="Wang X."/>
            <person name="Ge C."/>
            <person name="Zhang Z."/>
            <person name="Wang Q."/>
            <person name="Fei Z."/>
            <person name="Jiao C."/>
            <person name="Wang Q."/>
        </authorList>
    </citation>
    <scope>NUCLEOTIDE SEQUENCE [LARGE SCALE GENOMIC DNA]</scope>
    <source>
        <strain evidence="5">cv. Varoflay</strain>
    </source>
</reference>
<sequence>MYVVKRDGRQENVHVHKITAMLKKLSYGLSLDHCDHVLVSQKVCACVYKGVNTSQLDELADEPAATMTANHPDAEK</sequence>
<dbReference type="PROSITE" id="PS51161">
    <property type="entry name" value="ATP_CONE"/>
    <property type="match status" value="1"/>
</dbReference>
<gene>
    <name evidence="6" type="primary">LOC130469327</name>
</gene>
<dbReference type="InterPro" id="IPR005144">
    <property type="entry name" value="ATP-cone_dom"/>
</dbReference>
<dbReference type="RefSeq" id="XP_056694468.1">
    <property type="nucleotide sequence ID" value="XM_056838490.1"/>
</dbReference>
<dbReference type="InterPro" id="IPR008926">
    <property type="entry name" value="RNR_R1-su_N"/>
</dbReference>
<dbReference type="PANTHER" id="PTHR11573:SF6">
    <property type="entry name" value="RIBONUCLEOSIDE-DIPHOSPHATE REDUCTASE LARGE SUBUNIT"/>
    <property type="match status" value="1"/>
</dbReference>
<evidence type="ECO:0000313" key="6">
    <source>
        <dbReference type="RefSeq" id="XP_056694468.1"/>
    </source>
</evidence>
<protein>
    <submittedName>
        <fullName evidence="6">Ribonucleoside-diphosphate reductase large subunit-like</fullName>
    </submittedName>
</protein>
<dbReference type="Pfam" id="PF03477">
    <property type="entry name" value="ATP-cone"/>
    <property type="match status" value="1"/>
</dbReference>
<keyword evidence="1 3" id="KW-0547">Nucleotide-binding</keyword>
<evidence type="ECO:0000256" key="3">
    <source>
        <dbReference type="PROSITE-ProRule" id="PRU00492"/>
    </source>
</evidence>
<dbReference type="GeneID" id="130469327"/>
<evidence type="ECO:0000256" key="2">
    <source>
        <dbReference type="ARBA" id="ARBA00022840"/>
    </source>
</evidence>
<dbReference type="InterPro" id="IPR039718">
    <property type="entry name" value="Rrm1"/>
</dbReference>
<name>A0ABM3RFT2_SPIOL</name>
<evidence type="ECO:0000313" key="5">
    <source>
        <dbReference type="Proteomes" id="UP000813463"/>
    </source>
</evidence>
<organism evidence="5 6">
    <name type="scientific">Spinacia oleracea</name>
    <name type="common">Spinach</name>
    <dbReference type="NCBI Taxonomy" id="3562"/>
    <lineage>
        <taxon>Eukaryota</taxon>
        <taxon>Viridiplantae</taxon>
        <taxon>Streptophyta</taxon>
        <taxon>Embryophyta</taxon>
        <taxon>Tracheophyta</taxon>
        <taxon>Spermatophyta</taxon>
        <taxon>Magnoliopsida</taxon>
        <taxon>eudicotyledons</taxon>
        <taxon>Gunneridae</taxon>
        <taxon>Pentapetalae</taxon>
        <taxon>Caryophyllales</taxon>
        <taxon>Chenopodiaceae</taxon>
        <taxon>Chenopodioideae</taxon>
        <taxon>Anserineae</taxon>
        <taxon>Spinacia</taxon>
    </lineage>
</organism>
<evidence type="ECO:0000256" key="1">
    <source>
        <dbReference type="ARBA" id="ARBA00022741"/>
    </source>
</evidence>
<keyword evidence="5" id="KW-1185">Reference proteome</keyword>
<keyword evidence="2 3" id="KW-0067">ATP-binding</keyword>
<dbReference type="PANTHER" id="PTHR11573">
    <property type="entry name" value="RIBONUCLEOSIDE-DIPHOSPHATE REDUCTASE LARGE CHAIN"/>
    <property type="match status" value="1"/>
</dbReference>
<dbReference type="Proteomes" id="UP000813463">
    <property type="component" value="Chromosome 3"/>
</dbReference>
<accession>A0ABM3RFT2</accession>
<evidence type="ECO:0000259" key="4">
    <source>
        <dbReference type="PROSITE" id="PS51161"/>
    </source>
</evidence>